<evidence type="ECO:0000256" key="1">
    <source>
        <dbReference type="SAM" id="Phobius"/>
    </source>
</evidence>
<name>A0AAN8ZZ39_HALRR</name>
<comment type="caution">
    <text evidence="2">The sequence shown here is derived from an EMBL/GenBank/DDBJ whole genome shotgun (WGS) entry which is preliminary data.</text>
</comment>
<keyword evidence="1" id="KW-0812">Transmembrane</keyword>
<evidence type="ECO:0000313" key="2">
    <source>
        <dbReference type="EMBL" id="KAK7066190.1"/>
    </source>
</evidence>
<evidence type="ECO:0000313" key="3">
    <source>
        <dbReference type="Proteomes" id="UP001381693"/>
    </source>
</evidence>
<reference evidence="2 3" key="1">
    <citation type="submission" date="2023-11" db="EMBL/GenBank/DDBJ databases">
        <title>Halocaridina rubra genome assembly.</title>
        <authorList>
            <person name="Smith C."/>
        </authorList>
    </citation>
    <scope>NUCLEOTIDE SEQUENCE [LARGE SCALE GENOMIC DNA]</scope>
    <source>
        <strain evidence="2">EP-1</strain>
        <tissue evidence="2">Whole</tissue>
    </source>
</reference>
<keyword evidence="1" id="KW-1133">Transmembrane helix</keyword>
<feature type="transmembrane region" description="Helical" evidence="1">
    <location>
        <begin position="71"/>
        <end position="87"/>
    </location>
</feature>
<dbReference type="AlphaFoldDB" id="A0AAN8ZZ39"/>
<dbReference type="EMBL" id="JAXCGZ010019359">
    <property type="protein sequence ID" value="KAK7066190.1"/>
    <property type="molecule type" value="Genomic_DNA"/>
</dbReference>
<proteinExistence type="predicted"/>
<keyword evidence="1" id="KW-0472">Membrane</keyword>
<gene>
    <name evidence="2" type="ORF">SK128_010939</name>
</gene>
<protein>
    <submittedName>
        <fullName evidence="2">Uncharacterized protein</fullName>
    </submittedName>
</protein>
<sequence>MMYLKVNNNLFYCLHAINKYNEMECTVTKTSSSEARKTHARENTELCLTMNFNWAVDGLVDIQRYSCQGPLCKLFFVIYIFYLYFFLRASGDAGYQKAFDATLTKRARSRA</sequence>
<organism evidence="2 3">
    <name type="scientific">Halocaridina rubra</name>
    <name type="common">Hawaiian red shrimp</name>
    <dbReference type="NCBI Taxonomy" id="373956"/>
    <lineage>
        <taxon>Eukaryota</taxon>
        <taxon>Metazoa</taxon>
        <taxon>Ecdysozoa</taxon>
        <taxon>Arthropoda</taxon>
        <taxon>Crustacea</taxon>
        <taxon>Multicrustacea</taxon>
        <taxon>Malacostraca</taxon>
        <taxon>Eumalacostraca</taxon>
        <taxon>Eucarida</taxon>
        <taxon>Decapoda</taxon>
        <taxon>Pleocyemata</taxon>
        <taxon>Caridea</taxon>
        <taxon>Atyoidea</taxon>
        <taxon>Atyidae</taxon>
        <taxon>Halocaridina</taxon>
    </lineage>
</organism>
<accession>A0AAN8ZZ39</accession>
<dbReference type="Proteomes" id="UP001381693">
    <property type="component" value="Unassembled WGS sequence"/>
</dbReference>
<keyword evidence="3" id="KW-1185">Reference proteome</keyword>